<dbReference type="STRING" id="49012.A0A0F7RUY6"/>
<dbReference type="Gene3D" id="1.10.10.790">
    <property type="entry name" value="Surp module"/>
    <property type="match status" value="1"/>
</dbReference>
<dbReference type="Pfam" id="PF04818">
    <property type="entry name" value="CID"/>
    <property type="match status" value="1"/>
</dbReference>
<name>A0A0F7RUY6_9BASI</name>
<dbReference type="PANTHER" id="PTHR23140">
    <property type="entry name" value="RNA PROCESSING PROTEIN LD23810P"/>
    <property type="match status" value="1"/>
</dbReference>
<dbReference type="SMART" id="SM00582">
    <property type="entry name" value="RPR"/>
    <property type="match status" value="1"/>
</dbReference>
<feature type="compositionally biased region" description="Basic and acidic residues" evidence="3">
    <location>
        <begin position="754"/>
        <end position="765"/>
    </location>
</feature>
<dbReference type="PANTHER" id="PTHR23140:SF0">
    <property type="entry name" value="U2 SNRNP-ASSOCIATED SURP MOTIF-CONTAINING PROTEIN"/>
    <property type="match status" value="1"/>
</dbReference>
<evidence type="ECO:0000259" key="6">
    <source>
        <dbReference type="PROSITE" id="PS51391"/>
    </source>
</evidence>
<evidence type="ECO:0000313" key="9">
    <source>
        <dbReference type="Proteomes" id="UP000242770"/>
    </source>
</evidence>
<dbReference type="AlphaFoldDB" id="A0A0F7RUY6"/>
<feature type="compositionally biased region" description="Gly residues" evidence="3">
    <location>
        <begin position="1"/>
        <end position="10"/>
    </location>
</feature>
<feature type="compositionally biased region" description="Basic and acidic residues" evidence="3">
    <location>
        <begin position="160"/>
        <end position="179"/>
    </location>
</feature>
<dbReference type="SUPFAM" id="SSF48464">
    <property type="entry name" value="ENTH/VHS domain"/>
    <property type="match status" value="1"/>
</dbReference>
<sequence length="777" mass="86600">MSSGSGGGYGQRPSRLSRVDLGADDDGDDDLDYSERAGPSNPSRHMASSSSRTYPPSRPDPRRANRSQHSDHDLDSSPYPEPSRHDSYPRSAPHHSRQPAVPPPYPRSRTPSPQPDKDVLDYIRAQKEQSASTSKHELALSEQLKREKFEHGAGKVKSRVQKEREAEERKKKQAQEDAARAYQEFVVAMGGEVERDPSAVKDGQNRKPMGFVTAGSKAYVGPRTDPVKPTQPASSALDSTPNQADHTSKVPLKRVNSAFGDDSSGDEAQTTPRKDPPPPPQRKRQAMSSFLTELQTEQAQRESRLSTLASTTNTSISTLLARETLSKPGSRDLASDPLTTNICILSLPPHIDERSMGEFFRAWGDVATVKIMWPRGEQRDRISGLTGFVAYMTRAEAEYAFRQADGAMWGGVRVKMSWGKAMPLPARAMYPMSRERDDRQGEDSRLASDRPSGGSAVPRLITRHRQPSTSADDKKQHIRAQVHDDYPQTQRLFIETVASRIRSNGPHFEHVLREREADNPKFSFLFEPDSLLHHYFRMCLDPHYLPTSPIAEQDFNDAGSDELYSTDSGEESETRRLSRSTSTTGAPLGSIARRRLCSMLRGLTLRRERIARITAFALDHASNYAQIVQLLVTSLLQPSTPVPRKLARLYALSDILHNSGTPISNAWRYRAALEAQLPLVFAHLGQVAKSFQGRMKREEFKGRVGGVLDVWEGWIVVSPHVLERLRRLLECPPAVKVKAGEVEEDVDGEALDSPQKEAAHSNKLNDEEEEDLDGEAF</sequence>
<dbReference type="InterPro" id="IPR051485">
    <property type="entry name" value="SR-CTD_assoc_factor"/>
</dbReference>
<dbReference type="EMBL" id="LK056684">
    <property type="protein sequence ID" value="CDU25196.1"/>
    <property type="molecule type" value="Genomic_DNA"/>
</dbReference>
<feature type="compositionally biased region" description="Basic and acidic residues" evidence="3">
    <location>
        <begin position="115"/>
        <end position="127"/>
    </location>
</feature>
<dbReference type="SUPFAM" id="SSF109905">
    <property type="entry name" value="Surp module (SWAP domain)"/>
    <property type="match status" value="1"/>
</dbReference>
<dbReference type="Gene3D" id="1.25.40.90">
    <property type="match status" value="1"/>
</dbReference>
<feature type="compositionally biased region" description="Acidic residues" evidence="3">
    <location>
        <begin position="766"/>
        <end position="777"/>
    </location>
</feature>
<feature type="region of interest" description="Disordered" evidence="3">
    <location>
        <begin position="551"/>
        <end position="586"/>
    </location>
</feature>
<reference evidence="9" key="3">
    <citation type="submission" date="2014-06" db="EMBL/GenBank/DDBJ databases">
        <authorList>
            <person name="Berkman P.J."/>
        </authorList>
    </citation>
    <scope>NUCLEOTIDE SEQUENCE [LARGE SCALE GENOMIC DNA]</scope>
</reference>
<feature type="domain" description="CID" evidence="6">
    <location>
        <begin position="588"/>
        <end position="733"/>
    </location>
</feature>
<dbReference type="GO" id="GO:0003723">
    <property type="term" value="F:RNA binding"/>
    <property type="evidence" value="ECO:0007669"/>
    <property type="project" value="UniProtKB-UniRule"/>
</dbReference>
<dbReference type="InterPro" id="IPR000504">
    <property type="entry name" value="RRM_dom"/>
</dbReference>
<dbReference type="PROSITE" id="PS51391">
    <property type="entry name" value="CID"/>
    <property type="match status" value="1"/>
</dbReference>
<feature type="compositionally biased region" description="Basic and acidic residues" evidence="3">
    <location>
        <begin position="433"/>
        <end position="448"/>
    </location>
</feature>
<keyword evidence="1 2" id="KW-0694">RNA-binding</keyword>
<dbReference type="EMBL" id="CCFA01002941">
    <property type="protein sequence ID" value="CDS00736.1"/>
    <property type="molecule type" value="Genomic_DNA"/>
</dbReference>
<evidence type="ECO:0000256" key="2">
    <source>
        <dbReference type="PROSITE-ProRule" id="PRU00176"/>
    </source>
</evidence>
<feature type="region of interest" description="Disordered" evidence="3">
    <location>
        <begin position="1"/>
        <end position="179"/>
    </location>
</feature>
<feature type="compositionally biased region" description="Basic and acidic residues" evidence="3">
    <location>
        <begin position="194"/>
        <end position="205"/>
    </location>
</feature>
<feature type="compositionally biased region" description="Basic and acidic residues" evidence="3">
    <location>
        <begin position="59"/>
        <end position="75"/>
    </location>
</feature>
<feature type="domain" description="SURP motif" evidence="5">
    <location>
        <begin position="493"/>
        <end position="536"/>
    </location>
</feature>
<feature type="compositionally biased region" description="Acidic residues" evidence="3">
    <location>
        <begin position="22"/>
        <end position="32"/>
    </location>
</feature>
<dbReference type="InterPro" id="IPR035979">
    <property type="entry name" value="RBD_domain_sf"/>
</dbReference>
<dbReference type="InterPro" id="IPR035967">
    <property type="entry name" value="SWAP/Surp_sf"/>
</dbReference>
<dbReference type="InterPro" id="IPR006569">
    <property type="entry name" value="CID_dom"/>
</dbReference>
<dbReference type="SMART" id="SM00648">
    <property type="entry name" value="SWAP"/>
    <property type="match status" value="1"/>
</dbReference>
<evidence type="ECO:0000313" key="7">
    <source>
        <dbReference type="EMBL" id="CDS00736.1"/>
    </source>
</evidence>
<evidence type="ECO:0000259" key="4">
    <source>
        <dbReference type="PROSITE" id="PS50102"/>
    </source>
</evidence>
<dbReference type="GO" id="GO:0006396">
    <property type="term" value="P:RNA processing"/>
    <property type="evidence" value="ECO:0007669"/>
    <property type="project" value="InterPro"/>
</dbReference>
<feature type="domain" description="RRM" evidence="4">
    <location>
        <begin position="340"/>
        <end position="421"/>
    </location>
</feature>
<dbReference type="OrthoDB" id="377209at2759"/>
<dbReference type="PROSITE" id="PS50102">
    <property type="entry name" value="RRM"/>
    <property type="match status" value="1"/>
</dbReference>
<organism evidence="7 9">
    <name type="scientific">Sporisorium scitamineum</name>
    <dbReference type="NCBI Taxonomy" id="49012"/>
    <lineage>
        <taxon>Eukaryota</taxon>
        <taxon>Fungi</taxon>
        <taxon>Dikarya</taxon>
        <taxon>Basidiomycota</taxon>
        <taxon>Ustilaginomycotina</taxon>
        <taxon>Ustilaginomycetes</taxon>
        <taxon>Ustilaginales</taxon>
        <taxon>Ustilaginaceae</taxon>
        <taxon>Sporisorium</taxon>
    </lineage>
</organism>
<feature type="region of interest" description="Disordered" evidence="3">
    <location>
        <begin position="194"/>
        <end position="288"/>
    </location>
</feature>
<dbReference type="InterPro" id="IPR000061">
    <property type="entry name" value="Surp"/>
</dbReference>
<dbReference type="SUPFAM" id="SSF54928">
    <property type="entry name" value="RNA-binding domain, RBD"/>
    <property type="match status" value="1"/>
</dbReference>
<reference evidence="8" key="2">
    <citation type="submission" date="2014-06" db="EMBL/GenBank/DDBJ databases">
        <authorList>
            <person name="Ju J."/>
            <person name="Zhang J."/>
        </authorList>
    </citation>
    <scope>NUCLEOTIDE SEQUENCE</scope>
    <source>
        <strain evidence="8">SscI8</strain>
    </source>
</reference>
<dbReference type="GO" id="GO:0005634">
    <property type="term" value="C:nucleus"/>
    <property type="evidence" value="ECO:0007669"/>
    <property type="project" value="TreeGrafter"/>
</dbReference>
<dbReference type="Proteomes" id="UP000242770">
    <property type="component" value="Unassembled WGS sequence"/>
</dbReference>
<dbReference type="InterPro" id="IPR012677">
    <property type="entry name" value="Nucleotide-bd_a/b_plait_sf"/>
</dbReference>
<protein>
    <recommendedName>
        <fullName evidence="10">U2-associated protein SR140</fullName>
    </recommendedName>
</protein>
<gene>
    <name evidence="7" type="primary">SSCI49750.1</name>
    <name evidence="8" type="ORF">SPSC_05030</name>
</gene>
<evidence type="ECO:0000256" key="1">
    <source>
        <dbReference type="ARBA" id="ARBA00022884"/>
    </source>
</evidence>
<dbReference type="PROSITE" id="PS50128">
    <property type="entry name" value="SURP"/>
    <property type="match status" value="1"/>
</dbReference>
<feature type="compositionally biased region" description="Basic and acidic residues" evidence="3">
    <location>
        <begin position="134"/>
        <end position="153"/>
    </location>
</feature>
<evidence type="ECO:0008006" key="10">
    <source>
        <dbReference type="Google" id="ProtNLM"/>
    </source>
</evidence>
<feature type="region of interest" description="Disordered" evidence="3">
    <location>
        <begin position="740"/>
        <end position="777"/>
    </location>
</feature>
<dbReference type="SMART" id="SM00360">
    <property type="entry name" value="RRM"/>
    <property type="match status" value="1"/>
</dbReference>
<reference evidence="7" key="1">
    <citation type="submission" date="2014-06" db="EMBL/GenBank/DDBJ databases">
        <authorList>
            <person name="Berkman J.Paul."/>
        </authorList>
    </citation>
    <scope>NUCLEOTIDE SEQUENCE [LARGE SCALE GENOMIC DNA]</scope>
</reference>
<dbReference type="Gene3D" id="3.30.70.330">
    <property type="match status" value="1"/>
</dbReference>
<feature type="compositionally biased region" description="Polar residues" evidence="3">
    <location>
        <begin position="231"/>
        <end position="245"/>
    </location>
</feature>
<dbReference type="InterPro" id="IPR008942">
    <property type="entry name" value="ENTH_VHS"/>
</dbReference>
<proteinExistence type="predicted"/>
<feature type="region of interest" description="Disordered" evidence="3">
    <location>
        <begin position="429"/>
        <end position="484"/>
    </location>
</feature>
<evidence type="ECO:0000313" key="8">
    <source>
        <dbReference type="EMBL" id="CDU25196.1"/>
    </source>
</evidence>
<evidence type="ECO:0000256" key="3">
    <source>
        <dbReference type="SAM" id="MobiDB-lite"/>
    </source>
</evidence>
<accession>A0A0F7RUY6</accession>
<evidence type="ECO:0000259" key="5">
    <source>
        <dbReference type="PROSITE" id="PS50128"/>
    </source>
</evidence>
<dbReference type="Pfam" id="PF01805">
    <property type="entry name" value="Surp"/>
    <property type="match status" value="1"/>
</dbReference>
<keyword evidence="9" id="KW-1185">Reference proteome</keyword>
<feature type="compositionally biased region" description="Basic and acidic residues" evidence="3">
    <location>
        <begin position="471"/>
        <end position="484"/>
    </location>
</feature>